<comment type="catalytic activity">
    <reaction evidence="1 5">
        <text>[protein]-peptidylproline (omega=180) = [protein]-peptidylproline (omega=0)</text>
        <dbReference type="Rhea" id="RHEA:16237"/>
        <dbReference type="Rhea" id="RHEA-COMP:10747"/>
        <dbReference type="Rhea" id="RHEA-COMP:10748"/>
        <dbReference type="ChEBI" id="CHEBI:83833"/>
        <dbReference type="ChEBI" id="CHEBI:83834"/>
        <dbReference type="EC" id="5.2.1.8"/>
    </reaction>
</comment>
<dbReference type="AlphaFoldDB" id="A0A7R8D2I6"/>
<keyword evidence="3 5" id="KW-0697">Rotamase</keyword>
<evidence type="ECO:0000256" key="2">
    <source>
        <dbReference type="ARBA" id="ARBA00013194"/>
    </source>
</evidence>
<dbReference type="Proteomes" id="UP000675881">
    <property type="component" value="Chromosome 7"/>
</dbReference>
<reference evidence="6" key="1">
    <citation type="submission" date="2021-02" db="EMBL/GenBank/DDBJ databases">
        <authorList>
            <person name="Bekaert M."/>
        </authorList>
    </citation>
    <scope>NUCLEOTIDE SEQUENCE</scope>
    <source>
        <strain evidence="6">IoA-00</strain>
    </source>
</reference>
<dbReference type="OrthoDB" id="433738at2759"/>
<evidence type="ECO:0000256" key="1">
    <source>
        <dbReference type="ARBA" id="ARBA00000971"/>
    </source>
</evidence>
<keyword evidence="7" id="KW-1185">Reference proteome</keyword>
<dbReference type="PROSITE" id="PS50059">
    <property type="entry name" value="FKBP_PPIASE"/>
    <property type="match status" value="1"/>
</dbReference>
<dbReference type="PANTHER" id="PTHR45779">
    <property type="entry name" value="PEPTIDYLPROLYL ISOMERASE"/>
    <property type="match status" value="1"/>
</dbReference>
<dbReference type="InterPro" id="IPR001179">
    <property type="entry name" value="PPIase_FKBP_dom"/>
</dbReference>
<dbReference type="Pfam" id="PF00254">
    <property type="entry name" value="FKBP_C"/>
    <property type="match status" value="1"/>
</dbReference>
<dbReference type="Gene3D" id="3.10.50.40">
    <property type="match status" value="1"/>
</dbReference>
<evidence type="ECO:0000256" key="3">
    <source>
        <dbReference type="ARBA" id="ARBA00023110"/>
    </source>
</evidence>
<dbReference type="EC" id="5.2.1.8" evidence="2 5"/>
<evidence type="ECO:0000256" key="5">
    <source>
        <dbReference type="PROSITE-ProRule" id="PRU00277"/>
    </source>
</evidence>
<organism evidence="6 7">
    <name type="scientific">Lepeophtheirus salmonis</name>
    <name type="common">Salmon louse</name>
    <name type="synonym">Caligus salmonis</name>
    <dbReference type="NCBI Taxonomy" id="72036"/>
    <lineage>
        <taxon>Eukaryota</taxon>
        <taxon>Metazoa</taxon>
        <taxon>Ecdysozoa</taxon>
        <taxon>Arthropoda</taxon>
        <taxon>Crustacea</taxon>
        <taxon>Multicrustacea</taxon>
        <taxon>Hexanauplia</taxon>
        <taxon>Copepoda</taxon>
        <taxon>Siphonostomatoida</taxon>
        <taxon>Caligidae</taxon>
        <taxon>Lepeophtheirus</taxon>
    </lineage>
</organism>
<evidence type="ECO:0000313" key="6">
    <source>
        <dbReference type="EMBL" id="CAF3005721.1"/>
    </source>
</evidence>
<dbReference type="InterPro" id="IPR046357">
    <property type="entry name" value="PPIase_dom_sf"/>
</dbReference>
<evidence type="ECO:0000313" key="7">
    <source>
        <dbReference type="Proteomes" id="UP000675881"/>
    </source>
</evidence>
<dbReference type="SUPFAM" id="SSF54534">
    <property type="entry name" value="FKBP-like"/>
    <property type="match status" value="1"/>
</dbReference>
<keyword evidence="4 5" id="KW-0413">Isomerase</keyword>
<dbReference type="PANTHER" id="PTHR45779:SF7">
    <property type="entry name" value="PEPTIDYLPROLYL ISOMERASE"/>
    <property type="match status" value="1"/>
</dbReference>
<dbReference type="EMBL" id="HG994586">
    <property type="protein sequence ID" value="CAF3005721.1"/>
    <property type="molecule type" value="Genomic_DNA"/>
</dbReference>
<protein>
    <recommendedName>
        <fullName evidence="2 5">peptidylprolyl isomerase</fullName>
        <ecNumber evidence="2 5">5.2.1.8</ecNumber>
    </recommendedName>
</protein>
<accession>A0A7R8D2I6</accession>
<dbReference type="GO" id="GO:0003755">
    <property type="term" value="F:peptidyl-prolyl cis-trans isomerase activity"/>
    <property type="evidence" value="ECO:0007669"/>
    <property type="project" value="UniProtKB-KW"/>
</dbReference>
<name>A0A7R8D2I6_LEPSM</name>
<gene>
    <name evidence="6" type="ORF">LSAA_12759</name>
</gene>
<dbReference type="InterPro" id="IPR044609">
    <property type="entry name" value="FKBP2/11"/>
</dbReference>
<dbReference type="FunFam" id="3.10.50.40:FF:000006">
    <property type="entry name" value="Peptidyl-prolyl cis-trans isomerase"/>
    <property type="match status" value="1"/>
</dbReference>
<dbReference type="GO" id="GO:0005783">
    <property type="term" value="C:endoplasmic reticulum"/>
    <property type="evidence" value="ECO:0007669"/>
    <property type="project" value="TreeGrafter"/>
</dbReference>
<proteinExistence type="predicted"/>
<sequence>MLRSSLLSHSKNLRFAHKNAEVGDFMKVHYTGRFKDENGEIFDSSRNRGHTFDFVLGKGQVIRGYEIGVPGMCLGETRALYVPSHLAYGENGSPPTIPPNSDLYFMVDLIHIDRSNNPNYT</sequence>
<evidence type="ECO:0000256" key="4">
    <source>
        <dbReference type="ARBA" id="ARBA00023235"/>
    </source>
</evidence>